<dbReference type="InterPro" id="IPR000244">
    <property type="entry name" value="Ribosomal_bL9"/>
</dbReference>
<keyword evidence="5 7" id="KW-0687">Ribonucleoprotein</keyword>
<gene>
    <name evidence="7 10" type="primary">rplI</name>
    <name evidence="10" type="ORF">GCM10017083_22310</name>
</gene>
<comment type="caution">
    <text evidence="10">The sequence shown here is derived from an EMBL/GenBank/DDBJ whole genome shotgun (WGS) entry which is preliminary data.</text>
</comment>
<dbReference type="GO" id="GO:0019843">
    <property type="term" value="F:rRNA binding"/>
    <property type="evidence" value="ECO:0007669"/>
    <property type="project" value="UniProtKB-UniRule"/>
</dbReference>
<evidence type="ECO:0000256" key="7">
    <source>
        <dbReference type="HAMAP-Rule" id="MF_00503"/>
    </source>
</evidence>
<comment type="similarity">
    <text evidence="1 7">Belongs to the bacterial ribosomal protein bL9 family.</text>
</comment>
<evidence type="ECO:0000313" key="11">
    <source>
        <dbReference type="Proteomes" id="UP000630353"/>
    </source>
</evidence>
<dbReference type="InterPro" id="IPR020069">
    <property type="entry name" value="Ribosomal_bL9_C"/>
</dbReference>
<feature type="compositionally biased region" description="Low complexity" evidence="8">
    <location>
        <begin position="176"/>
        <end position="189"/>
    </location>
</feature>
<dbReference type="PANTHER" id="PTHR21368">
    <property type="entry name" value="50S RIBOSOMAL PROTEIN L9"/>
    <property type="match status" value="1"/>
</dbReference>
<dbReference type="InterPro" id="IPR009027">
    <property type="entry name" value="Ribosomal_bL9/RNase_H1_N"/>
</dbReference>
<sequence length="198" mass="21242">MEVILLERIESLGQMGEVVKVKAGFARNFLLPQKKALRATDANRKVFEERRVQLEAENLERKSEAEKVAGTLDGLSVVLVRAASETGQLYGSVTARDVAESITAAGVTVGRSQVRLDKALKQLGLEPVRVQLHPEVAVSVTVNIARSQEEAETQAKLGRALDREAMEDEFERADAAAEAASEAGAAASETEGEKAAEA</sequence>
<dbReference type="Pfam" id="PF01281">
    <property type="entry name" value="Ribosomal_L9_N"/>
    <property type="match status" value="1"/>
</dbReference>
<dbReference type="AlphaFoldDB" id="A0A918XRD7"/>
<keyword evidence="4 7" id="KW-0689">Ribosomal protein</keyword>
<evidence type="ECO:0000256" key="2">
    <source>
        <dbReference type="ARBA" id="ARBA00022730"/>
    </source>
</evidence>
<dbReference type="GO" id="GO:1990904">
    <property type="term" value="C:ribonucleoprotein complex"/>
    <property type="evidence" value="ECO:0007669"/>
    <property type="project" value="UniProtKB-KW"/>
</dbReference>
<dbReference type="InterPro" id="IPR036791">
    <property type="entry name" value="Ribosomal_bL9_C_sf"/>
</dbReference>
<dbReference type="SUPFAM" id="SSF55653">
    <property type="entry name" value="Ribosomal protein L9 C-domain"/>
    <property type="match status" value="1"/>
</dbReference>
<dbReference type="SUPFAM" id="SSF55658">
    <property type="entry name" value="L9 N-domain-like"/>
    <property type="match status" value="1"/>
</dbReference>
<dbReference type="InterPro" id="IPR036935">
    <property type="entry name" value="Ribosomal_bL9_N_sf"/>
</dbReference>
<dbReference type="PROSITE" id="PS00651">
    <property type="entry name" value="RIBOSOMAL_L9"/>
    <property type="match status" value="1"/>
</dbReference>
<dbReference type="Gene3D" id="3.10.430.100">
    <property type="entry name" value="Ribosomal protein L9, C-terminal domain"/>
    <property type="match status" value="1"/>
</dbReference>
<organism evidence="10 11">
    <name type="scientific">Thalassobaculum fulvum</name>
    <dbReference type="NCBI Taxonomy" id="1633335"/>
    <lineage>
        <taxon>Bacteria</taxon>
        <taxon>Pseudomonadati</taxon>
        <taxon>Pseudomonadota</taxon>
        <taxon>Alphaproteobacteria</taxon>
        <taxon>Rhodospirillales</taxon>
        <taxon>Thalassobaculaceae</taxon>
        <taxon>Thalassobaculum</taxon>
    </lineage>
</organism>
<feature type="domain" description="Ribosomal protein L9" evidence="9">
    <location>
        <begin position="13"/>
        <end position="40"/>
    </location>
</feature>
<protein>
    <recommendedName>
        <fullName evidence="6 7">Large ribosomal subunit protein bL9</fullName>
    </recommendedName>
</protein>
<dbReference type="GO" id="GO:0003735">
    <property type="term" value="F:structural constituent of ribosome"/>
    <property type="evidence" value="ECO:0007669"/>
    <property type="project" value="InterPro"/>
</dbReference>
<feature type="region of interest" description="Disordered" evidence="8">
    <location>
        <begin position="149"/>
        <end position="198"/>
    </location>
</feature>
<evidence type="ECO:0000313" key="10">
    <source>
        <dbReference type="EMBL" id="GHD49714.1"/>
    </source>
</evidence>
<evidence type="ECO:0000256" key="8">
    <source>
        <dbReference type="SAM" id="MobiDB-lite"/>
    </source>
</evidence>
<dbReference type="Proteomes" id="UP000630353">
    <property type="component" value="Unassembled WGS sequence"/>
</dbReference>
<reference evidence="10" key="1">
    <citation type="journal article" date="2014" name="Int. J. Syst. Evol. Microbiol.">
        <title>Complete genome sequence of Corynebacterium casei LMG S-19264T (=DSM 44701T), isolated from a smear-ripened cheese.</title>
        <authorList>
            <consortium name="US DOE Joint Genome Institute (JGI-PGF)"/>
            <person name="Walter F."/>
            <person name="Albersmeier A."/>
            <person name="Kalinowski J."/>
            <person name="Ruckert C."/>
        </authorList>
    </citation>
    <scope>NUCLEOTIDE SEQUENCE</scope>
    <source>
        <strain evidence="10">KCTC 42651</strain>
    </source>
</reference>
<evidence type="ECO:0000256" key="5">
    <source>
        <dbReference type="ARBA" id="ARBA00023274"/>
    </source>
</evidence>
<keyword evidence="3 7" id="KW-0694">RNA-binding</keyword>
<dbReference type="RefSeq" id="WP_189989362.1">
    <property type="nucleotide sequence ID" value="NZ_BMZS01000004.1"/>
</dbReference>
<reference evidence="10" key="2">
    <citation type="submission" date="2020-09" db="EMBL/GenBank/DDBJ databases">
        <authorList>
            <person name="Sun Q."/>
            <person name="Kim S."/>
        </authorList>
    </citation>
    <scope>NUCLEOTIDE SEQUENCE</scope>
    <source>
        <strain evidence="10">KCTC 42651</strain>
    </source>
</reference>
<keyword evidence="11" id="KW-1185">Reference proteome</keyword>
<accession>A0A918XRD7</accession>
<evidence type="ECO:0000256" key="6">
    <source>
        <dbReference type="ARBA" id="ARBA00035292"/>
    </source>
</evidence>
<dbReference type="EMBL" id="BMZS01000004">
    <property type="protein sequence ID" value="GHD49714.1"/>
    <property type="molecule type" value="Genomic_DNA"/>
</dbReference>
<dbReference type="NCBIfam" id="TIGR00158">
    <property type="entry name" value="L9"/>
    <property type="match status" value="1"/>
</dbReference>
<dbReference type="InterPro" id="IPR020594">
    <property type="entry name" value="Ribosomal_bL9_bac/chp"/>
</dbReference>
<dbReference type="HAMAP" id="MF_00503">
    <property type="entry name" value="Ribosomal_bL9"/>
    <property type="match status" value="1"/>
</dbReference>
<keyword evidence="2 7" id="KW-0699">rRNA-binding</keyword>
<dbReference type="Pfam" id="PF03948">
    <property type="entry name" value="Ribosomal_L9_C"/>
    <property type="match status" value="1"/>
</dbReference>
<proteinExistence type="inferred from homology"/>
<evidence type="ECO:0000259" key="9">
    <source>
        <dbReference type="PROSITE" id="PS00651"/>
    </source>
</evidence>
<comment type="function">
    <text evidence="7">Binds to the 23S rRNA.</text>
</comment>
<dbReference type="GO" id="GO:0005840">
    <property type="term" value="C:ribosome"/>
    <property type="evidence" value="ECO:0007669"/>
    <property type="project" value="UniProtKB-KW"/>
</dbReference>
<dbReference type="GO" id="GO:0006412">
    <property type="term" value="P:translation"/>
    <property type="evidence" value="ECO:0007669"/>
    <property type="project" value="UniProtKB-UniRule"/>
</dbReference>
<evidence type="ECO:0000256" key="4">
    <source>
        <dbReference type="ARBA" id="ARBA00022980"/>
    </source>
</evidence>
<dbReference type="InterPro" id="IPR020070">
    <property type="entry name" value="Ribosomal_bL9_N"/>
</dbReference>
<evidence type="ECO:0000256" key="3">
    <source>
        <dbReference type="ARBA" id="ARBA00022884"/>
    </source>
</evidence>
<dbReference type="Gene3D" id="3.40.5.10">
    <property type="entry name" value="Ribosomal protein L9, N-terminal domain"/>
    <property type="match status" value="1"/>
</dbReference>
<evidence type="ECO:0000256" key="1">
    <source>
        <dbReference type="ARBA" id="ARBA00010605"/>
    </source>
</evidence>
<name>A0A918XRD7_9PROT</name>